<keyword evidence="2" id="KW-1185">Reference proteome</keyword>
<dbReference type="AlphaFoldDB" id="A0A9W8K4C4"/>
<sequence>MNTLTEFQSKSAWACPLAYGMRLKKRAKATAVNAERTKFPKSFITPPAHLTLLLTHYSTHSSSSDDSEGTLRTIALDVVESGAKDDVAVKAKVNEEVHSNVEGRVEEVTKAEVNIHEAHVSVGKRAEDEEKAEPEHLVESRMEVIVDASYNMSDYLPPPSPENSCEVVEPILTVVPLAVEKVDECKPKVEGPFEFLPVPRRQRKSATLEIIYEWACDLELGVYIDVPSEEFKSFETITLTHDNLNPRYIFDLGIPPEVKAKFPSTLTGNEKPKEWYTTISGTPRLLEARFSLIFSPHLEASIELIMALVDRARRLFSAGP</sequence>
<dbReference type="Proteomes" id="UP001148786">
    <property type="component" value="Unassembled WGS sequence"/>
</dbReference>
<protein>
    <submittedName>
        <fullName evidence="1">Uncharacterized protein</fullName>
    </submittedName>
</protein>
<dbReference type="OrthoDB" id="10638613at2759"/>
<reference evidence="1" key="1">
    <citation type="submission" date="2022-07" db="EMBL/GenBank/DDBJ databases">
        <title>Genome Sequence of Agrocybe chaxingu.</title>
        <authorList>
            <person name="Buettner E."/>
        </authorList>
    </citation>
    <scope>NUCLEOTIDE SEQUENCE</scope>
    <source>
        <strain evidence="1">MP-N11</strain>
    </source>
</reference>
<name>A0A9W8K4C4_9AGAR</name>
<accession>A0A9W8K4C4</accession>
<organism evidence="1 2">
    <name type="scientific">Agrocybe chaxingu</name>
    <dbReference type="NCBI Taxonomy" id="84603"/>
    <lineage>
        <taxon>Eukaryota</taxon>
        <taxon>Fungi</taxon>
        <taxon>Dikarya</taxon>
        <taxon>Basidiomycota</taxon>
        <taxon>Agaricomycotina</taxon>
        <taxon>Agaricomycetes</taxon>
        <taxon>Agaricomycetidae</taxon>
        <taxon>Agaricales</taxon>
        <taxon>Agaricineae</taxon>
        <taxon>Strophariaceae</taxon>
        <taxon>Agrocybe</taxon>
    </lineage>
</organism>
<evidence type="ECO:0000313" key="2">
    <source>
        <dbReference type="Proteomes" id="UP001148786"/>
    </source>
</evidence>
<dbReference type="EMBL" id="JANKHO010000284">
    <property type="protein sequence ID" value="KAJ3512065.1"/>
    <property type="molecule type" value="Genomic_DNA"/>
</dbReference>
<evidence type="ECO:0000313" key="1">
    <source>
        <dbReference type="EMBL" id="KAJ3512065.1"/>
    </source>
</evidence>
<gene>
    <name evidence="1" type="ORF">NLJ89_g3741</name>
</gene>
<proteinExistence type="predicted"/>
<comment type="caution">
    <text evidence="1">The sequence shown here is derived from an EMBL/GenBank/DDBJ whole genome shotgun (WGS) entry which is preliminary data.</text>
</comment>